<feature type="domain" description="Pre-C2HC" evidence="2">
    <location>
        <begin position="294"/>
        <end position="363"/>
    </location>
</feature>
<evidence type="ECO:0000313" key="3">
    <source>
        <dbReference type="EMBL" id="GBO98595.1"/>
    </source>
</evidence>
<proteinExistence type="predicted"/>
<dbReference type="SUPFAM" id="SSF56219">
    <property type="entry name" value="DNase I-like"/>
    <property type="match status" value="1"/>
</dbReference>
<feature type="region of interest" description="Disordered" evidence="1">
    <location>
        <begin position="422"/>
        <end position="487"/>
    </location>
</feature>
<comment type="caution">
    <text evidence="3">The sequence shown here is derived from an EMBL/GenBank/DDBJ whole genome shotgun (WGS) entry which is preliminary data.</text>
</comment>
<gene>
    <name evidence="3" type="primary">ORF1</name>
    <name evidence="3" type="ORF">EVAR_154_1</name>
</gene>
<dbReference type="OrthoDB" id="6593055at2759"/>
<feature type="region of interest" description="Disordered" evidence="1">
    <location>
        <begin position="48"/>
        <end position="210"/>
    </location>
</feature>
<dbReference type="InterPro" id="IPR006579">
    <property type="entry name" value="Pre_C2HC_dom"/>
</dbReference>
<dbReference type="AlphaFoldDB" id="A0A4C1S9M1"/>
<dbReference type="InterPro" id="IPR036691">
    <property type="entry name" value="Endo/exonu/phosph_ase_sf"/>
</dbReference>
<evidence type="ECO:0000259" key="2">
    <source>
        <dbReference type="SMART" id="SM00596"/>
    </source>
</evidence>
<protein>
    <submittedName>
        <fullName evidence="3">Nucleic-acid-binding protein from transposon X-element</fullName>
    </submittedName>
</protein>
<organism evidence="3 4">
    <name type="scientific">Eumeta variegata</name>
    <name type="common">Bagworm moth</name>
    <name type="synonym">Eumeta japonica</name>
    <dbReference type="NCBI Taxonomy" id="151549"/>
    <lineage>
        <taxon>Eukaryota</taxon>
        <taxon>Metazoa</taxon>
        <taxon>Ecdysozoa</taxon>
        <taxon>Arthropoda</taxon>
        <taxon>Hexapoda</taxon>
        <taxon>Insecta</taxon>
        <taxon>Pterygota</taxon>
        <taxon>Neoptera</taxon>
        <taxon>Endopterygota</taxon>
        <taxon>Lepidoptera</taxon>
        <taxon>Glossata</taxon>
        <taxon>Ditrysia</taxon>
        <taxon>Tineoidea</taxon>
        <taxon>Psychidae</taxon>
        <taxon>Oiketicinae</taxon>
        <taxon>Eumeta</taxon>
    </lineage>
</organism>
<dbReference type="Gene3D" id="3.60.10.10">
    <property type="entry name" value="Endonuclease/exonuclease/phosphatase"/>
    <property type="match status" value="1"/>
</dbReference>
<dbReference type="Proteomes" id="UP000299102">
    <property type="component" value="Unassembled WGS sequence"/>
</dbReference>
<feature type="compositionally biased region" description="Polar residues" evidence="1">
    <location>
        <begin position="176"/>
        <end position="196"/>
    </location>
</feature>
<name>A0A4C1S9M1_EUMVA</name>
<feature type="compositionally biased region" description="Low complexity" evidence="1">
    <location>
        <begin position="441"/>
        <end position="450"/>
    </location>
</feature>
<feature type="compositionally biased region" description="Basic residues" evidence="1">
    <location>
        <begin position="137"/>
        <end position="148"/>
    </location>
</feature>
<evidence type="ECO:0000256" key="1">
    <source>
        <dbReference type="SAM" id="MobiDB-lite"/>
    </source>
</evidence>
<accession>A0A4C1S9M1</accession>
<dbReference type="EMBL" id="BGZK01000001">
    <property type="protein sequence ID" value="GBO98595.1"/>
    <property type="molecule type" value="Genomic_DNA"/>
</dbReference>
<dbReference type="Pfam" id="PF07530">
    <property type="entry name" value="PRE_C2HC"/>
    <property type="match status" value="1"/>
</dbReference>
<dbReference type="PANTHER" id="PTHR33273">
    <property type="entry name" value="DOMAIN-CONTAINING PROTEIN, PUTATIVE-RELATED"/>
    <property type="match status" value="1"/>
</dbReference>
<feature type="compositionally biased region" description="Low complexity" evidence="1">
    <location>
        <begin position="90"/>
        <end position="108"/>
    </location>
</feature>
<feature type="compositionally biased region" description="Low complexity" evidence="1">
    <location>
        <begin position="49"/>
        <end position="82"/>
    </location>
</feature>
<dbReference type="PANTHER" id="PTHR33273:SF2">
    <property type="entry name" value="ENDONUCLEASE_EXONUCLEASE_PHOSPHATASE DOMAIN-CONTAINING PROTEIN"/>
    <property type="match status" value="1"/>
</dbReference>
<sequence length="661" mass="71057">MEDGSPCPTGAGGVPKGKITHALIKDIVAKALNDMGYECPEKDLNKFVRTATPTSSRASSSTTTPTTSQTTSASSSRSNSPSKRNKRRASSLSDNESTSSDSTVVGSDSESDSAQSVKSDKTPKDDTSFTLVEGKNRKAVRKATKKAKVSRDSPAIGMDLETSTTAATKVSPPTIPDTQDPVSASTQAVTVNSSPRSGAKPAAPPRSKLPPPIFLRKGANFLKVSADCTRLRINYSKAVRTADDGVKIFCPDVETFRSLNKYLVDSKVQFHTYALEEERMIKAVIRGIPTDFPIEEIQTDLRAQGFPVHSVHRLCRRDGSPLWLVLAVLPRTEEAKNIFSNLNRVCGLSGIRVEAPHKKGGPGQCHRCQLYGHAAANCHADPRCVKCLVPHWTRECPLTRESGEKPSCVNCLKAGPVAPPRDLNNFPDLPGNKPPPPAAPSRPASTSSNAWVKSKPALPPRAAPGPSGEAVRRAPPVSPPTSATAGISSFGEDVQTVMAVLRAVSSSEISEFARDLRACRSVDEKLLVLVSFPPLGGRRKPKNITLLSLNANGLSNNILELTKCMSDYGIDIALIQETFLKPNRPRACTIAGYVQLRTDRTHASRGGTALYYSRSLHCCPIDIPPLINMEATGCRLAMTGHRTHHSLRLFTVSKTVAPARP</sequence>
<feature type="compositionally biased region" description="Basic and acidic residues" evidence="1">
    <location>
        <begin position="118"/>
        <end position="127"/>
    </location>
</feature>
<dbReference type="SMART" id="SM00596">
    <property type="entry name" value="PRE_C2HC"/>
    <property type="match status" value="1"/>
</dbReference>
<reference evidence="3 4" key="1">
    <citation type="journal article" date="2019" name="Commun. Biol.">
        <title>The bagworm genome reveals a unique fibroin gene that provides high tensile strength.</title>
        <authorList>
            <person name="Kono N."/>
            <person name="Nakamura H."/>
            <person name="Ohtoshi R."/>
            <person name="Tomita M."/>
            <person name="Numata K."/>
            <person name="Arakawa K."/>
        </authorList>
    </citation>
    <scope>NUCLEOTIDE SEQUENCE [LARGE SCALE GENOMIC DNA]</scope>
</reference>
<evidence type="ECO:0000313" key="4">
    <source>
        <dbReference type="Proteomes" id="UP000299102"/>
    </source>
</evidence>
<keyword evidence="4" id="KW-1185">Reference proteome</keyword>